<evidence type="ECO:0000256" key="1">
    <source>
        <dbReference type="ARBA" id="ARBA00010645"/>
    </source>
</evidence>
<protein>
    <recommendedName>
        <fullName evidence="2">UPF0125 protein IM725_11530</fullName>
    </recommendedName>
</protein>
<dbReference type="PANTHER" id="PTHR37483:SF1">
    <property type="entry name" value="UPF0125 PROTEIN RATB"/>
    <property type="match status" value="1"/>
</dbReference>
<dbReference type="Gene3D" id="3.10.20.280">
    <property type="entry name" value="RnfH-like"/>
    <property type="match status" value="1"/>
</dbReference>
<keyword evidence="4" id="KW-1185">Reference proteome</keyword>
<dbReference type="InterPro" id="IPR005346">
    <property type="entry name" value="RnfH"/>
</dbReference>
<dbReference type="HAMAP" id="MF_00460">
    <property type="entry name" value="UPF0125_RnfH"/>
    <property type="match status" value="1"/>
</dbReference>
<name>A0ABR9SFS7_9BURK</name>
<comment type="similarity">
    <text evidence="1 2">Belongs to the UPF0125 (RnfH) family.</text>
</comment>
<reference evidence="3 4" key="1">
    <citation type="submission" date="2020-10" db="EMBL/GenBank/DDBJ databases">
        <title>Draft genome of Ramlibacter aquaticus LMG 30558.</title>
        <authorList>
            <person name="Props R."/>
        </authorList>
    </citation>
    <scope>NUCLEOTIDE SEQUENCE [LARGE SCALE GENOMIC DNA]</scope>
    <source>
        <strain evidence="3 4">LMG 30558</strain>
    </source>
</reference>
<dbReference type="PANTHER" id="PTHR37483">
    <property type="entry name" value="UPF0125 PROTEIN RATB"/>
    <property type="match status" value="1"/>
</dbReference>
<evidence type="ECO:0000313" key="4">
    <source>
        <dbReference type="Proteomes" id="UP000715965"/>
    </source>
</evidence>
<evidence type="ECO:0000256" key="2">
    <source>
        <dbReference type="HAMAP-Rule" id="MF_00460"/>
    </source>
</evidence>
<proteinExistence type="inferred from homology"/>
<accession>A0ABR9SFS7</accession>
<comment type="caution">
    <text evidence="3">The sequence shown here is derived from an EMBL/GenBank/DDBJ whole genome shotgun (WGS) entry which is preliminary data.</text>
</comment>
<dbReference type="InterPro" id="IPR016155">
    <property type="entry name" value="Mopterin_synth/thiamin_S_b"/>
</dbReference>
<dbReference type="EMBL" id="JADDOJ010000042">
    <property type="protein sequence ID" value="MBE7941201.1"/>
    <property type="molecule type" value="Genomic_DNA"/>
</dbReference>
<dbReference type="Pfam" id="PF03658">
    <property type="entry name" value="Ub-RnfH"/>
    <property type="match status" value="1"/>
</dbReference>
<dbReference type="SUPFAM" id="SSF54285">
    <property type="entry name" value="MoaD/ThiS"/>
    <property type="match status" value="1"/>
</dbReference>
<evidence type="ECO:0000313" key="3">
    <source>
        <dbReference type="EMBL" id="MBE7941201.1"/>
    </source>
</evidence>
<gene>
    <name evidence="3" type="ORF">IM725_11530</name>
</gene>
<dbReference type="InterPro" id="IPR037021">
    <property type="entry name" value="RnfH_sf"/>
</dbReference>
<dbReference type="Proteomes" id="UP000715965">
    <property type="component" value="Unassembled WGS sequence"/>
</dbReference>
<organism evidence="3 4">
    <name type="scientific">Ramlibacter aquaticus</name>
    <dbReference type="NCBI Taxonomy" id="2780094"/>
    <lineage>
        <taxon>Bacteria</taxon>
        <taxon>Pseudomonadati</taxon>
        <taxon>Pseudomonadota</taxon>
        <taxon>Betaproteobacteria</taxon>
        <taxon>Burkholderiales</taxon>
        <taxon>Comamonadaceae</taxon>
        <taxon>Ramlibacter</taxon>
    </lineage>
</organism>
<sequence>MLDVCVAWSPGPRQVEERTLRLPAGSRVADALRASGVGSRLPAQALDAMEVAVWGRKAALDQPLRSRDRVELLRELRVDPKVARRERFSRQGARAAGLFAKKPKKA</sequence>